<evidence type="ECO:0000313" key="2">
    <source>
        <dbReference type="EMBL" id="OXA50853.1"/>
    </source>
</evidence>
<gene>
    <name evidence="2" type="ORF">Fcan01_13990</name>
</gene>
<proteinExistence type="predicted"/>
<comment type="caution">
    <text evidence="2">The sequence shown here is derived from an EMBL/GenBank/DDBJ whole genome shotgun (WGS) entry which is preliminary data.</text>
</comment>
<accession>A0A226DZX9</accession>
<keyword evidence="3" id="KW-1185">Reference proteome</keyword>
<feature type="region of interest" description="Disordered" evidence="1">
    <location>
        <begin position="77"/>
        <end position="175"/>
    </location>
</feature>
<feature type="compositionally biased region" description="Polar residues" evidence="1">
    <location>
        <begin position="112"/>
        <end position="122"/>
    </location>
</feature>
<dbReference type="Proteomes" id="UP000198287">
    <property type="component" value="Unassembled WGS sequence"/>
</dbReference>
<feature type="compositionally biased region" description="Basic and acidic residues" evidence="1">
    <location>
        <begin position="153"/>
        <end position="162"/>
    </location>
</feature>
<protein>
    <submittedName>
        <fullName evidence="2">Uncharacterized protein</fullName>
    </submittedName>
</protein>
<sequence length="705" mass="80102">MISEQCTHVCVRSLNSFLIMTCPNFVSTTEQWYLLRTNNLTLIMVKYSHFSESPTVGIYYILILVWLTMEGDESFSDDEDFVTTQKRTRRRTTPKVVEKKAKLVKAGPSTPAAKSNPSTAKTATAAPDPSKHLAVETTRAPNCDEGELNPPGSKDKEKRKSETPGSRARQDQTFQPVPWSYIVDEEMEVEEEEMRLRDGRGIIYRDGDLAEEFQIRYVASSDGRIGTTVKGEGGDKIRKTILRLVGLAETETTSPDLDVYEASPQLVLTQEEQGLTAAQREVLFQEIFLRGGRVELDDKPGWFLIIHKAPTTGLIHLCLEKPHIHSRGVLLYTAARLCTEPKCYQYNQTLSSDALPKCVQHKCDPIYTVTKVTDYNRTDVLVFLHIKSAFSVASDMSSEKKDAQIELHLHYVCSSYPQWTKYCATEGLASRPIPKSISRHNFNNEGDALRMLSFESTIGMFIKLASGSQPVINLDDFIPLCYGMEGEIDARLKELGIELKIRRHLTLAERKKVKYPFPGEYLLGTEAAAQQHPEKGKTFLYTIMSRNMWYFGWSNTPDFKVRLNERGTDGATEYKRITEKRQKGRELEIKGLKQRDRQLGRTEELCIYPPPLKAPTMTCYLLANCEDDDEKSIKTKTIEAKMIIAGYIAYLLGLRNPIRPNSDVGYSVNKCVFISLVDSNSWGEICEFVKLLWEFEPMLGKYKRN</sequence>
<reference evidence="2 3" key="1">
    <citation type="submission" date="2015-12" db="EMBL/GenBank/DDBJ databases">
        <title>The genome of Folsomia candida.</title>
        <authorList>
            <person name="Faddeeva A."/>
            <person name="Derks M.F."/>
            <person name="Anvar Y."/>
            <person name="Smit S."/>
            <person name="Van Straalen N."/>
            <person name="Roelofs D."/>
        </authorList>
    </citation>
    <scope>NUCLEOTIDE SEQUENCE [LARGE SCALE GENOMIC DNA]</scope>
    <source>
        <strain evidence="2 3">VU population</strain>
        <tissue evidence="2">Whole body</tissue>
    </source>
</reference>
<evidence type="ECO:0000256" key="1">
    <source>
        <dbReference type="SAM" id="MobiDB-lite"/>
    </source>
</evidence>
<organism evidence="2 3">
    <name type="scientific">Folsomia candida</name>
    <name type="common">Springtail</name>
    <dbReference type="NCBI Taxonomy" id="158441"/>
    <lineage>
        <taxon>Eukaryota</taxon>
        <taxon>Metazoa</taxon>
        <taxon>Ecdysozoa</taxon>
        <taxon>Arthropoda</taxon>
        <taxon>Hexapoda</taxon>
        <taxon>Collembola</taxon>
        <taxon>Entomobryomorpha</taxon>
        <taxon>Isotomoidea</taxon>
        <taxon>Isotomidae</taxon>
        <taxon>Proisotominae</taxon>
        <taxon>Folsomia</taxon>
    </lineage>
</organism>
<name>A0A226DZX9_FOLCA</name>
<dbReference type="EMBL" id="LNIX01000008">
    <property type="protein sequence ID" value="OXA50853.1"/>
    <property type="molecule type" value="Genomic_DNA"/>
</dbReference>
<dbReference type="AlphaFoldDB" id="A0A226DZX9"/>
<evidence type="ECO:0000313" key="3">
    <source>
        <dbReference type="Proteomes" id="UP000198287"/>
    </source>
</evidence>